<dbReference type="InterPro" id="IPR050833">
    <property type="entry name" value="Poly_Biosynth_Transport"/>
</dbReference>
<feature type="transmembrane region" description="Helical" evidence="6">
    <location>
        <begin position="215"/>
        <end position="242"/>
    </location>
</feature>
<feature type="transmembrane region" description="Helical" evidence="6">
    <location>
        <begin position="177"/>
        <end position="194"/>
    </location>
</feature>
<feature type="transmembrane region" description="Helical" evidence="6">
    <location>
        <begin position="16"/>
        <end position="36"/>
    </location>
</feature>
<feature type="transmembrane region" description="Helical" evidence="6">
    <location>
        <begin position="447"/>
        <end position="468"/>
    </location>
</feature>
<dbReference type="Proteomes" id="UP000199545">
    <property type="component" value="Unassembled WGS sequence"/>
</dbReference>
<evidence type="ECO:0000256" key="3">
    <source>
        <dbReference type="ARBA" id="ARBA00022692"/>
    </source>
</evidence>
<dbReference type="AlphaFoldDB" id="A0A1I3NB55"/>
<feature type="transmembrane region" description="Helical" evidence="6">
    <location>
        <begin position="423"/>
        <end position="441"/>
    </location>
</feature>
<feature type="transmembrane region" description="Helical" evidence="6">
    <location>
        <begin position="120"/>
        <end position="138"/>
    </location>
</feature>
<organism evidence="7 8">
    <name type="scientific">Thermoflavimicrobium dichotomicum</name>
    <dbReference type="NCBI Taxonomy" id="46223"/>
    <lineage>
        <taxon>Bacteria</taxon>
        <taxon>Bacillati</taxon>
        <taxon>Bacillota</taxon>
        <taxon>Bacilli</taxon>
        <taxon>Bacillales</taxon>
        <taxon>Thermoactinomycetaceae</taxon>
        <taxon>Thermoflavimicrobium</taxon>
    </lineage>
</organism>
<feature type="transmembrane region" description="Helical" evidence="6">
    <location>
        <begin position="83"/>
        <end position="108"/>
    </location>
</feature>
<keyword evidence="5 6" id="KW-0472">Membrane</keyword>
<sequence length="488" mass="55581">MGEGFDTYMTLVKHSLIYFIARGLSGLINLCAIGVYTRLTSPEEFGKYVMVLAVVEFVNAVLFHWIRYGILRYSQRYTEDQRGIFLSTIATLFFIMFIFTLILSQLVLWVLIDLGKWGELWQIGLVLLWIMAWFDLNLELLRADLSPGTYGWMLLGKSVLTFICIIVMLNFDMGAKGFIIGMMTGMLFPLIFVMKRNWKGIRIPVIDPNICKQMITYGLPLTITFSMHFVMVSSDRLILGWIRGPDESGLYAVAYDLTQQTLLLVMTIINLSAFPLVVHALENGEIAETHKKLQQYTTALFFVSFPATAGFIVLAPGISRLFLGPDFLDVAFTIMPLIAFTAFLEGTKQYYLDLSFQLGQRTWFQIWPNIIAACANVGFNFLWIPKWGVLGAVYATIVANLMAIVMSWFIGRKIFPLPFPSKEILKIVLATLMMVFILKPLATYSGFLILFTQIVLGLFIYISVGYVLKIGGYHRYFKNILGRMTRKR</sequence>
<dbReference type="RefSeq" id="WP_175482325.1">
    <property type="nucleotide sequence ID" value="NZ_FORR01000004.1"/>
</dbReference>
<feature type="transmembrane region" description="Helical" evidence="6">
    <location>
        <begin position="327"/>
        <end position="345"/>
    </location>
</feature>
<evidence type="ECO:0000256" key="1">
    <source>
        <dbReference type="ARBA" id="ARBA00004651"/>
    </source>
</evidence>
<keyword evidence="3 6" id="KW-0812">Transmembrane</keyword>
<dbReference type="PANTHER" id="PTHR30250:SF11">
    <property type="entry name" value="O-ANTIGEN TRANSPORTER-RELATED"/>
    <property type="match status" value="1"/>
</dbReference>
<dbReference type="EMBL" id="FORR01000004">
    <property type="protein sequence ID" value="SFJ06429.1"/>
    <property type="molecule type" value="Genomic_DNA"/>
</dbReference>
<keyword evidence="2" id="KW-1003">Cell membrane</keyword>
<feature type="transmembrane region" description="Helical" evidence="6">
    <location>
        <begin position="366"/>
        <end position="384"/>
    </location>
</feature>
<comment type="subcellular location">
    <subcellularLocation>
        <location evidence="1">Cell membrane</location>
        <topology evidence="1">Multi-pass membrane protein</topology>
    </subcellularLocation>
</comment>
<feature type="transmembrane region" description="Helical" evidence="6">
    <location>
        <begin position="262"/>
        <end position="281"/>
    </location>
</feature>
<evidence type="ECO:0000313" key="8">
    <source>
        <dbReference type="Proteomes" id="UP000199545"/>
    </source>
</evidence>
<accession>A0A1I3NB55</accession>
<keyword evidence="4 6" id="KW-1133">Transmembrane helix</keyword>
<dbReference type="Pfam" id="PF13440">
    <property type="entry name" value="Polysacc_synt_3"/>
    <property type="match status" value="1"/>
</dbReference>
<dbReference type="GO" id="GO:0005886">
    <property type="term" value="C:plasma membrane"/>
    <property type="evidence" value="ECO:0007669"/>
    <property type="project" value="UniProtKB-SubCell"/>
</dbReference>
<evidence type="ECO:0000256" key="4">
    <source>
        <dbReference type="ARBA" id="ARBA00022989"/>
    </source>
</evidence>
<evidence type="ECO:0000256" key="6">
    <source>
        <dbReference type="SAM" id="Phobius"/>
    </source>
</evidence>
<evidence type="ECO:0000256" key="5">
    <source>
        <dbReference type="ARBA" id="ARBA00023136"/>
    </source>
</evidence>
<feature type="transmembrane region" description="Helical" evidence="6">
    <location>
        <begin position="293"/>
        <end position="315"/>
    </location>
</feature>
<feature type="transmembrane region" description="Helical" evidence="6">
    <location>
        <begin position="48"/>
        <end position="71"/>
    </location>
</feature>
<gene>
    <name evidence="7" type="ORF">SAMN05421852_10469</name>
</gene>
<feature type="transmembrane region" description="Helical" evidence="6">
    <location>
        <begin position="390"/>
        <end position="411"/>
    </location>
</feature>
<dbReference type="PANTHER" id="PTHR30250">
    <property type="entry name" value="PST FAMILY PREDICTED COLANIC ACID TRANSPORTER"/>
    <property type="match status" value="1"/>
</dbReference>
<proteinExistence type="predicted"/>
<evidence type="ECO:0000313" key="7">
    <source>
        <dbReference type="EMBL" id="SFJ06429.1"/>
    </source>
</evidence>
<evidence type="ECO:0000256" key="2">
    <source>
        <dbReference type="ARBA" id="ARBA00022475"/>
    </source>
</evidence>
<feature type="transmembrane region" description="Helical" evidence="6">
    <location>
        <begin position="150"/>
        <end position="171"/>
    </location>
</feature>
<keyword evidence="8" id="KW-1185">Reference proteome</keyword>
<reference evidence="7 8" key="1">
    <citation type="submission" date="2016-10" db="EMBL/GenBank/DDBJ databases">
        <authorList>
            <person name="de Groot N.N."/>
        </authorList>
    </citation>
    <scope>NUCLEOTIDE SEQUENCE [LARGE SCALE GENOMIC DNA]</scope>
    <source>
        <strain evidence="7 8">DSM 44778</strain>
    </source>
</reference>
<protein>
    <submittedName>
        <fullName evidence="7">Membrane protein involved in the export of O-antigen and teichoic acid</fullName>
    </submittedName>
</protein>
<name>A0A1I3NB55_9BACL</name>
<dbReference type="STRING" id="46223.SAMN05421852_10469"/>